<sequence length="262" mass="28918">MSIELETFLETVESADSLDDLQTLIAMLRDAYAVDHIVYHWVSADGGQYGCGTYSLAWVDQYIGRDYIRIDPVVLGCFQRFRPVDWKQLDWSGRAARAFLQDAVEYGVGNQGYSIPIRGPQGQFAIFTVSHSCDDAEWRAFTDARRRDLILAAHSFNQKALDLAAVRWPEPLRTLSPRELDTLTFLSMGYSRGQVAEMLSISEHTLRAYVESARFKLGAVNTVHAVARAIALGLILTGTAARAAEGDWPGPGDPDGASASAR</sequence>
<dbReference type="Pfam" id="PF03472">
    <property type="entry name" value="Autoind_bind"/>
    <property type="match status" value="1"/>
</dbReference>
<dbReference type="EMBL" id="AONG01000005">
    <property type="protein sequence ID" value="KIQ70518.1"/>
    <property type="molecule type" value="Genomic_DNA"/>
</dbReference>
<dbReference type="eggNOG" id="COG2771">
    <property type="taxonomic scope" value="Bacteria"/>
</dbReference>
<dbReference type="SMART" id="SM00421">
    <property type="entry name" value="HTH_LUXR"/>
    <property type="match status" value="1"/>
</dbReference>
<dbReference type="OrthoDB" id="9803630at2"/>
<organism evidence="5 6">
    <name type="scientific">Wenxinia marina DSM 24838</name>
    <dbReference type="NCBI Taxonomy" id="1123501"/>
    <lineage>
        <taxon>Bacteria</taxon>
        <taxon>Pseudomonadati</taxon>
        <taxon>Pseudomonadota</taxon>
        <taxon>Alphaproteobacteria</taxon>
        <taxon>Rhodobacterales</taxon>
        <taxon>Roseobacteraceae</taxon>
        <taxon>Wenxinia</taxon>
    </lineage>
</organism>
<dbReference type="Proteomes" id="UP000035100">
    <property type="component" value="Unassembled WGS sequence"/>
</dbReference>
<gene>
    <name evidence="5" type="ORF">Wenmar_00894</name>
</gene>
<dbReference type="AlphaFoldDB" id="A0A0D0QHG8"/>
<feature type="domain" description="HTH luxR-type" evidence="4">
    <location>
        <begin position="168"/>
        <end position="233"/>
    </location>
</feature>
<dbReference type="InterPro" id="IPR036388">
    <property type="entry name" value="WH-like_DNA-bd_sf"/>
</dbReference>
<dbReference type="Gene3D" id="3.30.450.80">
    <property type="entry name" value="Transcription factor LuxR-like, autoinducer-binding domain"/>
    <property type="match status" value="1"/>
</dbReference>
<evidence type="ECO:0000256" key="1">
    <source>
        <dbReference type="ARBA" id="ARBA00023015"/>
    </source>
</evidence>
<accession>A0A0D0QHG8</accession>
<dbReference type="Gene3D" id="1.10.10.10">
    <property type="entry name" value="Winged helix-like DNA-binding domain superfamily/Winged helix DNA-binding domain"/>
    <property type="match status" value="1"/>
</dbReference>
<evidence type="ECO:0000256" key="2">
    <source>
        <dbReference type="ARBA" id="ARBA00023125"/>
    </source>
</evidence>
<dbReference type="GO" id="GO:0006355">
    <property type="term" value="P:regulation of DNA-templated transcription"/>
    <property type="evidence" value="ECO:0007669"/>
    <property type="project" value="InterPro"/>
</dbReference>
<dbReference type="InterPro" id="IPR005143">
    <property type="entry name" value="TF_LuxR_autoind-bd_dom"/>
</dbReference>
<proteinExistence type="predicted"/>
<reference evidence="5 6" key="1">
    <citation type="submission" date="2013-01" db="EMBL/GenBank/DDBJ databases">
        <authorList>
            <person name="Fiebig A."/>
            <person name="Goeker M."/>
            <person name="Klenk H.-P.P."/>
        </authorList>
    </citation>
    <scope>NUCLEOTIDE SEQUENCE [LARGE SCALE GENOMIC DNA]</scope>
    <source>
        <strain evidence="5 6">DSM 24838</strain>
    </source>
</reference>
<dbReference type="PROSITE" id="PS50043">
    <property type="entry name" value="HTH_LUXR_2"/>
    <property type="match status" value="1"/>
</dbReference>
<keyword evidence="1" id="KW-0805">Transcription regulation</keyword>
<protein>
    <submittedName>
        <fullName evidence="5">DNA-binding HTH domain-containing protein</fullName>
    </submittedName>
</protein>
<evidence type="ECO:0000259" key="4">
    <source>
        <dbReference type="PROSITE" id="PS50043"/>
    </source>
</evidence>
<dbReference type="GO" id="GO:0003677">
    <property type="term" value="F:DNA binding"/>
    <property type="evidence" value="ECO:0007669"/>
    <property type="project" value="UniProtKB-KW"/>
</dbReference>
<keyword evidence="2 5" id="KW-0238">DNA-binding</keyword>
<dbReference type="PATRIC" id="fig|1123501.6.peg.962"/>
<dbReference type="SUPFAM" id="SSF75516">
    <property type="entry name" value="Pheromone-binding domain of LuxR-like quorum-sensing transcription factors"/>
    <property type="match status" value="1"/>
</dbReference>
<keyword evidence="3" id="KW-0804">Transcription</keyword>
<evidence type="ECO:0000313" key="6">
    <source>
        <dbReference type="Proteomes" id="UP000035100"/>
    </source>
</evidence>
<dbReference type="PANTHER" id="PTHR44688:SF16">
    <property type="entry name" value="DNA-BINDING TRANSCRIPTIONAL ACTIVATOR DEVR_DOSR"/>
    <property type="match status" value="1"/>
</dbReference>
<evidence type="ECO:0000313" key="5">
    <source>
        <dbReference type="EMBL" id="KIQ70518.1"/>
    </source>
</evidence>
<dbReference type="InterPro" id="IPR036693">
    <property type="entry name" value="TF_LuxR_autoind-bd_dom_sf"/>
</dbReference>
<dbReference type="InterPro" id="IPR016032">
    <property type="entry name" value="Sig_transdc_resp-reg_C-effctor"/>
</dbReference>
<dbReference type="CDD" id="cd06170">
    <property type="entry name" value="LuxR_C_like"/>
    <property type="match status" value="1"/>
</dbReference>
<dbReference type="STRING" id="1123501.Wenmar_00894"/>
<dbReference type="SUPFAM" id="SSF46894">
    <property type="entry name" value="C-terminal effector domain of the bipartite response regulators"/>
    <property type="match status" value="1"/>
</dbReference>
<evidence type="ECO:0000256" key="3">
    <source>
        <dbReference type="ARBA" id="ARBA00023163"/>
    </source>
</evidence>
<dbReference type="Pfam" id="PF00196">
    <property type="entry name" value="GerE"/>
    <property type="match status" value="1"/>
</dbReference>
<name>A0A0D0QHG8_9RHOB</name>
<dbReference type="RefSeq" id="WP_047772142.1">
    <property type="nucleotide sequence ID" value="NZ_KB902312.1"/>
</dbReference>
<dbReference type="PANTHER" id="PTHR44688">
    <property type="entry name" value="DNA-BINDING TRANSCRIPTIONAL ACTIVATOR DEVR_DOSR"/>
    <property type="match status" value="1"/>
</dbReference>
<keyword evidence="6" id="KW-1185">Reference proteome</keyword>
<comment type="caution">
    <text evidence="5">The sequence shown here is derived from an EMBL/GenBank/DDBJ whole genome shotgun (WGS) entry which is preliminary data.</text>
</comment>
<dbReference type="InterPro" id="IPR000792">
    <property type="entry name" value="Tscrpt_reg_LuxR_C"/>
</dbReference>
<dbReference type="PRINTS" id="PR00038">
    <property type="entry name" value="HTHLUXR"/>
</dbReference>